<evidence type="ECO:0000256" key="4">
    <source>
        <dbReference type="PROSITE-ProRule" id="PRU00182"/>
    </source>
</evidence>
<dbReference type="FunFam" id="3.30.70.1560:FF:000001">
    <property type="entry name" value="Pseudouridine synthase"/>
    <property type="match status" value="1"/>
</dbReference>
<gene>
    <name evidence="7" type="ORF">HMPREF0813_00731</name>
</gene>
<dbReference type="GO" id="GO:0009982">
    <property type="term" value="F:pseudouridine synthase activity"/>
    <property type="evidence" value="ECO:0007669"/>
    <property type="project" value="InterPro"/>
</dbReference>
<dbReference type="GO" id="GO:0005829">
    <property type="term" value="C:cytosol"/>
    <property type="evidence" value="ECO:0007669"/>
    <property type="project" value="UniProtKB-ARBA"/>
</dbReference>
<dbReference type="InterPro" id="IPR042092">
    <property type="entry name" value="PsdUridine_s_RsuA/RluB/E/F_cat"/>
</dbReference>
<protein>
    <recommendedName>
        <fullName evidence="5">Pseudouridine synthase</fullName>
        <ecNumber evidence="5">5.4.99.-</ecNumber>
    </recommendedName>
</protein>
<evidence type="ECO:0000256" key="1">
    <source>
        <dbReference type="ARBA" id="ARBA00008348"/>
    </source>
</evidence>
<evidence type="ECO:0000259" key="6">
    <source>
        <dbReference type="Pfam" id="PF00849"/>
    </source>
</evidence>
<evidence type="ECO:0000313" key="7">
    <source>
        <dbReference type="EMBL" id="EFU22633.1"/>
    </source>
</evidence>
<evidence type="ECO:0000256" key="2">
    <source>
        <dbReference type="ARBA" id="ARBA00022884"/>
    </source>
</evidence>
<reference evidence="7 8" key="1">
    <citation type="submission" date="2010-11" db="EMBL/GenBank/DDBJ databases">
        <authorList>
            <person name="Weinstock G."/>
            <person name="Sodergren E."/>
            <person name="Clifton S."/>
            <person name="Fulton L."/>
            <person name="Fulton B."/>
            <person name="Courtney L."/>
            <person name="Fronick C."/>
            <person name="Harrison M."/>
            <person name="Strong C."/>
            <person name="Farmer C."/>
            <person name="Delahaunty K."/>
            <person name="Markovic C."/>
            <person name="Hall O."/>
            <person name="Minx P."/>
            <person name="Tomlinson C."/>
            <person name="Mitreva M."/>
            <person name="Hou S."/>
            <person name="Chen J."/>
            <person name="Wollam A."/>
            <person name="Pepin K.H."/>
            <person name="Johnson M."/>
            <person name="Bhonagiri V."/>
            <person name="Zhang X."/>
            <person name="Suruliraj S."/>
            <person name="Warren W."/>
            <person name="Chinwalla A."/>
            <person name="Mardis E.R."/>
            <person name="Wilson R.K."/>
        </authorList>
    </citation>
    <scope>NUCLEOTIDE SEQUENCE [LARGE SCALE GENOMIC DNA]</scope>
    <source>
        <strain evidence="7 8">F0211</strain>
    </source>
</reference>
<dbReference type="InterPro" id="IPR050343">
    <property type="entry name" value="RsuA_PseudoU_synthase"/>
</dbReference>
<dbReference type="NCBIfam" id="TIGR00093">
    <property type="entry name" value="pseudouridine synthase"/>
    <property type="match status" value="1"/>
</dbReference>
<dbReference type="GO" id="GO:0140098">
    <property type="term" value="F:catalytic activity, acting on RNA"/>
    <property type="evidence" value="ECO:0007669"/>
    <property type="project" value="UniProtKB-ARBA"/>
</dbReference>
<accession>E6J0G1</accession>
<evidence type="ECO:0000313" key="8">
    <source>
        <dbReference type="Proteomes" id="UP000002973"/>
    </source>
</evidence>
<feature type="domain" description="Pseudouridine synthase RsuA/RluA-like" evidence="6">
    <location>
        <begin position="69"/>
        <end position="202"/>
    </location>
</feature>
<keyword evidence="2 4" id="KW-0694">RNA-binding</keyword>
<sequence length="250" mass="28234">MIRKNKGNCMRLDILLAQAHISRKKMKQALLKKKILVDDCPARKLSQNVDTGLQTITLEEQPVLGKPHQYFMMNKPLGVVTANSDAKFQTVLDLIRPEDFSEDLYSVGRLDRDTSGLLLITDNGPLGFLLLHPQYHVTKTYEVEVNGLLDDQAVQSFQKGIVFLDGTICKPATLTIRSSSSNKSRATVTISEGKFHQIKKMFLTVGVKVTSLKRIHFGDFELEPNLATGEYRVLNQAELEIVRHYLEKSY</sequence>
<dbReference type="InterPro" id="IPR020094">
    <property type="entry name" value="TruA/RsuA/RluB/E/F_N"/>
</dbReference>
<name>E6J0G1_STRAP</name>
<comment type="similarity">
    <text evidence="1 5">Belongs to the pseudouridine synthase RsuA family.</text>
</comment>
<dbReference type="Pfam" id="PF00849">
    <property type="entry name" value="PseudoU_synth_2"/>
    <property type="match status" value="1"/>
</dbReference>
<dbReference type="Proteomes" id="UP000002973">
    <property type="component" value="Unassembled WGS sequence"/>
</dbReference>
<dbReference type="AlphaFoldDB" id="E6J0G1"/>
<keyword evidence="3 5" id="KW-0413">Isomerase</keyword>
<dbReference type="PROSITE" id="PS01149">
    <property type="entry name" value="PSI_RSU"/>
    <property type="match status" value="1"/>
</dbReference>
<dbReference type="eggNOG" id="COG1187">
    <property type="taxonomic scope" value="Bacteria"/>
</dbReference>
<dbReference type="Gene3D" id="3.10.290.10">
    <property type="entry name" value="RNA-binding S4 domain"/>
    <property type="match status" value="1"/>
</dbReference>
<dbReference type="GO" id="GO:0001522">
    <property type="term" value="P:pseudouridine synthesis"/>
    <property type="evidence" value="ECO:0007669"/>
    <property type="project" value="InterPro"/>
</dbReference>
<dbReference type="InterPro" id="IPR018496">
    <property type="entry name" value="PsdUridine_synth_RsuA/RluB_CS"/>
</dbReference>
<dbReference type="Gene3D" id="3.30.70.580">
    <property type="entry name" value="Pseudouridine synthase I, catalytic domain, N-terminal subdomain"/>
    <property type="match status" value="1"/>
</dbReference>
<dbReference type="PANTHER" id="PTHR47683:SF4">
    <property type="entry name" value="PSEUDOURIDINE SYNTHASE"/>
    <property type="match status" value="1"/>
</dbReference>
<dbReference type="CDD" id="cd02553">
    <property type="entry name" value="PseudoU_synth_RsuA"/>
    <property type="match status" value="1"/>
</dbReference>
<evidence type="ECO:0000256" key="3">
    <source>
        <dbReference type="ARBA" id="ARBA00023235"/>
    </source>
</evidence>
<comment type="caution">
    <text evidence="7">The sequence shown here is derived from an EMBL/GenBank/DDBJ whole genome shotgun (WGS) entry which is preliminary data.</text>
</comment>
<dbReference type="PROSITE" id="PS50889">
    <property type="entry name" value="S4"/>
    <property type="match status" value="1"/>
</dbReference>
<dbReference type="InterPro" id="IPR020103">
    <property type="entry name" value="PsdUridine_synth_cat_dom_sf"/>
</dbReference>
<dbReference type="SUPFAM" id="SSF55120">
    <property type="entry name" value="Pseudouridine synthase"/>
    <property type="match status" value="1"/>
</dbReference>
<dbReference type="InterPro" id="IPR000748">
    <property type="entry name" value="PsdUridine_synth_RsuA/RluB/E/F"/>
</dbReference>
<organism evidence="7 8">
    <name type="scientific">Streptococcus anginosus F0211</name>
    <dbReference type="NCBI Taxonomy" id="706437"/>
    <lineage>
        <taxon>Bacteria</taxon>
        <taxon>Bacillati</taxon>
        <taxon>Bacillota</taxon>
        <taxon>Bacilli</taxon>
        <taxon>Lactobacillales</taxon>
        <taxon>Streptococcaceae</taxon>
        <taxon>Streptococcus</taxon>
        <taxon>Streptococcus anginosus group</taxon>
    </lineage>
</organism>
<dbReference type="GO" id="GO:0006364">
    <property type="term" value="P:rRNA processing"/>
    <property type="evidence" value="ECO:0007669"/>
    <property type="project" value="UniProtKB-ARBA"/>
</dbReference>
<dbReference type="InterPro" id="IPR036986">
    <property type="entry name" value="S4_RNA-bd_sf"/>
</dbReference>
<proteinExistence type="inferred from homology"/>
<evidence type="ECO:0000256" key="5">
    <source>
        <dbReference type="RuleBase" id="RU003887"/>
    </source>
</evidence>
<dbReference type="PANTHER" id="PTHR47683">
    <property type="entry name" value="PSEUDOURIDINE SYNTHASE FAMILY PROTEIN-RELATED"/>
    <property type="match status" value="1"/>
</dbReference>
<dbReference type="EMBL" id="AECT01000013">
    <property type="protein sequence ID" value="EFU22633.1"/>
    <property type="molecule type" value="Genomic_DNA"/>
</dbReference>
<dbReference type="Gene3D" id="3.30.70.1560">
    <property type="entry name" value="Alpha-L RNA-binding motif"/>
    <property type="match status" value="1"/>
</dbReference>
<dbReference type="EC" id="5.4.99.-" evidence="5"/>
<dbReference type="InterPro" id="IPR006145">
    <property type="entry name" value="PsdUridine_synth_RsuA/RluA"/>
</dbReference>
<dbReference type="GO" id="GO:0003723">
    <property type="term" value="F:RNA binding"/>
    <property type="evidence" value="ECO:0007669"/>
    <property type="project" value="UniProtKB-KW"/>
</dbReference>
<dbReference type="SUPFAM" id="SSF55174">
    <property type="entry name" value="Alpha-L RNA-binding motif"/>
    <property type="match status" value="1"/>
</dbReference>